<dbReference type="GO" id="GO:0006048">
    <property type="term" value="P:UDP-N-acetylglucosamine biosynthetic process"/>
    <property type="evidence" value="ECO:0007669"/>
    <property type="project" value="TreeGrafter"/>
</dbReference>
<keyword evidence="4" id="KW-1185">Reference proteome</keyword>
<dbReference type="InterPro" id="IPR005844">
    <property type="entry name" value="A-D-PHexomutase_a/b/a-I"/>
</dbReference>
<sequence>MFTWISYRGAGVRFSHRSAGLRADAELQLSKIFHMRVLAVLRSIYIQAKTGLMNTASHNPVHENGVKLVDPSGGMLAMSWESYSYSLANAQETGFGE</sequence>
<dbReference type="GO" id="GO:0005975">
    <property type="term" value="P:carbohydrate metabolic process"/>
    <property type="evidence" value="ECO:0007669"/>
    <property type="project" value="InterPro"/>
</dbReference>
<name>A0A8T0GV09_CERPU</name>
<dbReference type="Proteomes" id="UP000822688">
    <property type="component" value="Chromosome 9"/>
</dbReference>
<dbReference type="EMBL" id="CM026430">
    <property type="protein sequence ID" value="KAG0562245.1"/>
    <property type="molecule type" value="Genomic_DNA"/>
</dbReference>
<feature type="domain" description="Alpha-D-phosphohexomutase alpha/beta/alpha" evidence="2">
    <location>
        <begin position="46"/>
        <end position="78"/>
    </location>
</feature>
<reference evidence="3" key="1">
    <citation type="submission" date="2020-06" db="EMBL/GenBank/DDBJ databases">
        <title>WGS assembly of Ceratodon purpureus strain R40.</title>
        <authorList>
            <person name="Carey S.B."/>
            <person name="Jenkins J."/>
            <person name="Shu S."/>
            <person name="Lovell J.T."/>
            <person name="Sreedasyam A."/>
            <person name="Maumus F."/>
            <person name="Tiley G.P."/>
            <person name="Fernandez-Pozo N."/>
            <person name="Barry K."/>
            <person name="Chen C."/>
            <person name="Wang M."/>
            <person name="Lipzen A."/>
            <person name="Daum C."/>
            <person name="Saski C.A."/>
            <person name="Payton A.C."/>
            <person name="Mcbreen J.C."/>
            <person name="Conrad R.E."/>
            <person name="Kollar L.M."/>
            <person name="Olsson S."/>
            <person name="Huttunen S."/>
            <person name="Landis J.B."/>
            <person name="Wickett N.J."/>
            <person name="Johnson M.G."/>
            <person name="Rensing S.A."/>
            <person name="Grimwood J."/>
            <person name="Schmutz J."/>
            <person name="Mcdaniel S.F."/>
        </authorList>
    </citation>
    <scope>NUCLEOTIDE SEQUENCE</scope>
    <source>
        <strain evidence="3">R40</strain>
    </source>
</reference>
<dbReference type="PANTHER" id="PTHR45955:SF1">
    <property type="entry name" value="PHOSPHOACETYLGLUCOSAMINE MUTASE"/>
    <property type="match status" value="1"/>
</dbReference>
<evidence type="ECO:0000313" key="4">
    <source>
        <dbReference type="Proteomes" id="UP000822688"/>
    </source>
</evidence>
<evidence type="ECO:0000313" key="3">
    <source>
        <dbReference type="EMBL" id="KAG0562245.1"/>
    </source>
</evidence>
<dbReference type="SUPFAM" id="SSF53738">
    <property type="entry name" value="Phosphoglucomutase, first 3 domains"/>
    <property type="match status" value="1"/>
</dbReference>
<dbReference type="GO" id="GO:0004610">
    <property type="term" value="F:phosphoacetylglucosamine mutase activity"/>
    <property type="evidence" value="ECO:0007669"/>
    <property type="project" value="TreeGrafter"/>
</dbReference>
<organism evidence="3 4">
    <name type="scientific">Ceratodon purpureus</name>
    <name type="common">Fire moss</name>
    <name type="synonym">Dicranum purpureum</name>
    <dbReference type="NCBI Taxonomy" id="3225"/>
    <lineage>
        <taxon>Eukaryota</taxon>
        <taxon>Viridiplantae</taxon>
        <taxon>Streptophyta</taxon>
        <taxon>Embryophyta</taxon>
        <taxon>Bryophyta</taxon>
        <taxon>Bryophytina</taxon>
        <taxon>Bryopsida</taxon>
        <taxon>Dicranidae</taxon>
        <taxon>Pseudoditrichales</taxon>
        <taxon>Ditrichaceae</taxon>
        <taxon>Ceratodon</taxon>
    </lineage>
</organism>
<dbReference type="PANTHER" id="PTHR45955">
    <property type="entry name" value="PHOSPHOACETYLGLUCOSAMINE MUTASE"/>
    <property type="match status" value="1"/>
</dbReference>
<accession>A0A8T0GV09</accession>
<dbReference type="Pfam" id="PF02878">
    <property type="entry name" value="PGM_PMM_I"/>
    <property type="match status" value="1"/>
</dbReference>
<dbReference type="InterPro" id="IPR016055">
    <property type="entry name" value="A-D-PHexomutase_a/b/a-I/II/III"/>
</dbReference>
<comment type="caution">
    <text evidence="3">The sequence shown here is derived from an EMBL/GenBank/DDBJ whole genome shotgun (WGS) entry which is preliminary data.</text>
</comment>
<evidence type="ECO:0000256" key="1">
    <source>
        <dbReference type="ARBA" id="ARBA00010231"/>
    </source>
</evidence>
<dbReference type="AlphaFoldDB" id="A0A8T0GV09"/>
<comment type="similarity">
    <text evidence="1">Belongs to the phosphohexose mutase family.</text>
</comment>
<gene>
    <name evidence="3" type="ORF">KC19_9G129800</name>
</gene>
<evidence type="ECO:0000259" key="2">
    <source>
        <dbReference type="Pfam" id="PF02878"/>
    </source>
</evidence>
<proteinExistence type="inferred from homology"/>
<dbReference type="Gene3D" id="3.40.120.10">
    <property type="entry name" value="Alpha-D-Glucose-1,6-Bisphosphate, subunit A, domain 3"/>
    <property type="match status" value="1"/>
</dbReference>
<protein>
    <recommendedName>
        <fullName evidence="2">Alpha-D-phosphohexomutase alpha/beta/alpha domain-containing protein</fullName>
    </recommendedName>
</protein>